<evidence type="ECO:0000313" key="1">
    <source>
        <dbReference type="EMBL" id="KAB2085692.1"/>
    </source>
</evidence>
<gene>
    <name evidence="1" type="ORF">ES319_A05G416100v1</name>
</gene>
<protein>
    <submittedName>
        <fullName evidence="1">Uncharacterized protein</fullName>
    </submittedName>
</protein>
<dbReference type="Proteomes" id="UP000327439">
    <property type="component" value="Chromosome A05"/>
</dbReference>
<sequence length="81" mass="9357">MVANLFPKENFKEVQFRLQRSKNHFQDHLNGNVTRGTDYTAFQNPKRSQSPESFAFMKIAYLGVLCASPTPIRQQFHVPVT</sequence>
<reference evidence="2" key="1">
    <citation type="journal article" date="2020" name="Nat. Genet.">
        <title>Genomic diversifications of five Gossypium allopolyploid species and their impact on cotton improvement.</title>
        <authorList>
            <person name="Chen Z.J."/>
            <person name="Sreedasyam A."/>
            <person name="Ando A."/>
            <person name="Song Q."/>
            <person name="De Santiago L.M."/>
            <person name="Hulse-Kemp A.M."/>
            <person name="Ding M."/>
            <person name="Ye W."/>
            <person name="Kirkbride R.C."/>
            <person name="Jenkins J."/>
            <person name="Plott C."/>
            <person name="Lovell J."/>
            <person name="Lin Y.M."/>
            <person name="Vaughn R."/>
            <person name="Liu B."/>
            <person name="Simpson S."/>
            <person name="Scheffler B.E."/>
            <person name="Wen L."/>
            <person name="Saski C.A."/>
            <person name="Grover C.E."/>
            <person name="Hu G."/>
            <person name="Conover J.L."/>
            <person name="Carlson J.W."/>
            <person name="Shu S."/>
            <person name="Boston L.B."/>
            <person name="Williams M."/>
            <person name="Peterson D.G."/>
            <person name="McGee K."/>
            <person name="Jones D.C."/>
            <person name="Wendel J.F."/>
            <person name="Stelly D.M."/>
            <person name="Grimwood J."/>
            <person name="Schmutz J."/>
        </authorList>
    </citation>
    <scope>NUCLEOTIDE SEQUENCE [LARGE SCALE GENOMIC DNA]</scope>
    <source>
        <strain evidence="2">cv. 3-79</strain>
    </source>
</reference>
<organism evidence="1 2">
    <name type="scientific">Gossypium barbadense</name>
    <name type="common">Sea Island cotton</name>
    <name type="synonym">Hibiscus barbadensis</name>
    <dbReference type="NCBI Taxonomy" id="3634"/>
    <lineage>
        <taxon>Eukaryota</taxon>
        <taxon>Viridiplantae</taxon>
        <taxon>Streptophyta</taxon>
        <taxon>Embryophyta</taxon>
        <taxon>Tracheophyta</taxon>
        <taxon>Spermatophyta</taxon>
        <taxon>Magnoliopsida</taxon>
        <taxon>eudicotyledons</taxon>
        <taxon>Gunneridae</taxon>
        <taxon>Pentapetalae</taxon>
        <taxon>rosids</taxon>
        <taxon>malvids</taxon>
        <taxon>Malvales</taxon>
        <taxon>Malvaceae</taxon>
        <taxon>Malvoideae</taxon>
        <taxon>Gossypium</taxon>
    </lineage>
</organism>
<evidence type="ECO:0000313" key="2">
    <source>
        <dbReference type="Proteomes" id="UP000327439"/>
    </source>
</evidence>
<keyword evidence="2" id="KW-1185">Reference proteome</keyword>
<name>A0A5J5W0X7_GOSBA</name>
<dbReference type="EMBL" id="CM018206">
    <property type="protein sequence ID" value="KAB2085692.1"/>
    <property type="molecule type" value="Genomic_DNA"/>
</dbReference>
<accession>A0A5J5W0X7</accession>
<dbReference type="AlphaFoldDB" id="A0A5J5W0X7"/>
<proteinExistence type="predicted"/>